<feature type="region of interest" description="Disordered" evidence="1">
    <location>
        <begin position="60"/>
        <end position="83"/>
    </location>
</feature>
<feature type="region of interest" description="Disordered" evidence="1">
    <location>
        <begin position="1"/>
        <end position="31"/>
    </location>
</feature>
<protein>
    <submittedName>
        <fullName evidence="3">DUF305 domain-containing protein</fullName>
    </submittedName>
</protein>
<dbReference type="Proteomes" id="UP000530234">
    <property type="component" value="Unassembled WGS sequence"/>
</dbReference>
<dbReference type="EMBL" id="VKHS01000004">
    <property type="protein sequence ID" value="MBB0228038.1"/>
    <property type="molecule type" value="Genomic_DNA"/>
</dbReference>
<accession>A0A7W3XUR0</accession>
<evidence type="ECO:0000313" key="4">
    <source>
        <dbReference type="Proteomes" id="UP000530234"/>
    </source>
</evidence>
<evidence type="ECO:0000313" key="3">
    <source>
        <dbReference type="EMBL" id="MBB0228038.1"/>
    </source>
</evidence>
<sequence length="266" mass="28457">MLRACTSQQREISGGDRDTHRQLPVSGGNVTDRHSIRRRALGAIAALAFVPLTACTTESSAEASADGDAPAVIAPGRPGEEARTLSPEEVGEAATQLRDEPVAADFAFMEMMAVHHAQALEMTALAERYAGNERVRGLAGRISVAQEPEIAVMEAWLEEHAEQRDPGDRPDDHQGHGSHEDHGGHDHSDMPGMASPGQLAELGAARDGEFDRLFLELMIAHHEGAVVMAADVLAQTGDMAVRELAGEIAAQQNAEIGRMRNLLEDL</sequence>
<feature type="region of interest" description="Disordered" evidence="1">
    <location>
        <begin position="160"/>
        <end position="197"/>
    </location>
</feature>
<feature type="domain" description="DUF305" evidence="2">
    <location>
        <begin position="105"/>
        <end position="263"/>
    </location>
</feature>
<gene>
    <name evidence="3" type="ORF">FOE67_00565</name>
</gene>
<name>A0A7W3XUR0_9ACTN</name>
<dbReference type="InterPro" id="IPR005183">
    <property type="entry name" value="DUF305_CopM-like"/>
</dbReference>
<evidence type="ECO:0000256" key="1">
    <source>
        <dbReference type="SAM" id="MobiDB-lite"/>
    </source>
</evidence>
<evidence type="ECO:0000259" key="2">
    <source>
        <dbReference type="Pfam" id="PF03713"/>
    </source>
</evidence>
<keyword evidence="4" id="KW-1185">Reference proteome</keyword>
<dbReference type="PANTHER" id="PTHR36933">
    <property type="entry name" value="SLL0788 PROTEIN"/>
    <property type="match status" value="1"/>
</dbReference>
<feature type="compositionally biased region" description="Basic and acidic residues" evidence="1">
    <location>
        <begin position="160"/>
        <end position="189"/>
    </location>
</feature>
<dbReference type="InterPro" id="IPR012347">
    <property type="entry name" value="Ferritin-like"/>
</dbReference>
<dbReference type="Gene3D" id="1.20.1260.10">
    <property type="match status" value="1"/>
</dbReference>
<dbReference type="AlphaFoldDB" id="A0A7W3XUR0"/>
<proteinExistence type="predicted"/>
<reference evidence="4" key="1">
    <citation type="submission" date="2019-10" db="EMBL/GenBank/DDBJ databases">
        <title>Streptomyces sp. nov., a novel actinobacterium isolated from alkaline environment.</title>
        <authorList>
            <person name="Golinska P."/>
        </authorList>
    </citation>
    <scope>NUCLEOTIDE SEQUENCE [LARGE SCALE GENOMIC DNA]</scope>
    <source>
        <strain evidence="4">DSM 42108</strain>
    </source>
</reference>
<feature type="compositionally biased region" description="Polar residues" evidence="1">
    <location>
        <begin position="1"/>
        <end position="11"/>
    </location>
</feature>
<comment type="caution">
    <text evidence="3">The sequence shown here is derived from an EMBL/GenBank/DDBJ whole genome shotgun (WGS) entry which is preliminary data.</text>
</comment>
<dbReference type="PANTHER" id="PTHR36933:SF1">
    <property type="entry name" value="SLL0788 PROTEIN"/>
    <property type="match status" value="1"/>
</dbReference>
<dbReference type="Pfam" id="PF03713">
    <property type="entry name" value="DUF305"/>
    <property type="match status" value="1"/>
</dbReference>
<organism evidence="3 4">
    <name type="scientific">Streptomyces calidiresistens</name>
    <dbReference type="NCBI Taxonomy" id="1485586"/>
    <lineage>
        <taxon>Bacteria</taxon>
        <taxon>Bacillati</taxon>
        <taxon>Actinomycetota</taxon>
        <taxon>Actinomycetes</taxon>
        <taxon>Kitasatosporales</taxon>
        <taxon>Streptomycetaceae</taxon>
        <taxon>Streptomyces</taxon>
    </lineage>
</organism>